<gene>
    <name evidence="1" type="ORF">ACFQKB_34535</name>
</gene>
<protein>
    <submittedName>
        <fullName evidence="1">Uncharacterized protein</fullName>
    </submittedName>
</protein>
<dbReference type="RefSeq" id="WP_160821285.1">
    <property type="nucleotide sequence ID" value="NZ_JBHSXE010000001.1"/>
</dbReference>
<evidence type="ECO:0000313" key="1">
    <source>
        <dbReference type="EMBL" id="MFC6884921.1"/>
    </source>
</evidence>
<accession>A0ABW2CVC0</accession>
<dbReference type="EMBL" id="JBHSXS010000032">
    <property type="protein sequence ID" value="MFC6884921.1"/>
    <property type="molecule type" value="Genomic_DNA"/>
</dbReference>
<proteinExistence type="predicted"/>
<organism evidence="1 2">
    <name type="scientific">Actinomadura yumaensis</name>
    <dbReference type="NCBI Taxonomy" id="111807"/>
    <lineage>
        <taxon>Bacteria</taxon>
        <taxon>Bacillati</taxon>
        <taxon>Actinomycetota</taxon>
        <taxon>Actinomycetes</taxon>
        <taxon>Streptosporangiales</taxon>
        <taxon>Thermomonosporaceae</taxon>
        <taxon>Actinomadura</taxon>
    </lineage>
</organism>
<comment type="caution">
    <text evidence="1">The sequence shown here is derived from an EMBL/GenBank/DDBJ whole genome shotgun (WGS) entry which is preliminary data.</text>
</comment>
<evidence type="ECO:0000313" key="2">
    <source>
        <dbReference type="Proteomes" id="UP001596380"/>
    </source>
</evidence>
<name>A0ABW2CVC0_9ACTN</name>
<reference evidence="2" key="1">
    <citation type="journal article" date="2019" name="Int. J. Syst. Evol. Microbiol.">
        <title>The Global Catalogue of Microorganisms (GCM) 10K type strain sequencing project: providing services to taxonomists for standard genome sequencing and annotation.</title>
        <authorList>
            <consortium name="The Broad Institute Genomics Platform"/>
            <consortium name="The Broad Institute Genome Sequencing Center for Infectious Disease"/>
            <person name="Wu L."/>
            <person name="Ma J."/>
        </authorList>
    </citation>
    <scope>NUCLEOTIDE SEQUENCE [LARGE SCALE GENOMIC DNA]</scope>
    <source>
        <strain evidence="2">JCM 3369</strain>
    </source>
</reference>
<keyword evidence="2" id="KW-1185">Reference proteome</keyword>
<sequence>MDADRARDLGEALAAYERFMDAIVPASQYYRGRREDAEEVRVYGDIIQRAAARQRQREREAGGGTAS</sequence>
<dbReference type="Proteomes" id="UP001596380">
    <property type="component" value="Unassembled WGS sequence"/>
</dbReference>